<evidence type="ECO:0000256" key="8">
    <source>
        <dbReference type="ARBA" id="ARBA00022692"/>
    </source>
</evidence>
<feature type="transmembrane region" description="Helical" evidence="13">
    <location>
        <begin position="178"/>
        <end position="197"/>
    </location>
</feature>
<feature type="transmembrane region" description="Helical" evidence="13">
    <location>
        <begin position="105"/>
        <end position="126"/>
    </location>
</feature>
<keyword evidence="7" id="KW-1003">Cell membrane</keyword>
<dbReference type="PIRSF" id="PIRSF006603">
    <property type="entry name" value="DinF"/>
    <property type="match status" value="1"/>
</dbReference>
<dbReference type="Proteomes" id="UP000481852">
    <property type="component" value="Unassembled WGS sequence"/>
</dbReference>
<feature type="transmembrane region" description="Helical" evidence="13">
    <location>
        <begin position="428"/>
        <end position="448"/>
    </location>
</feature>
<feature type="transmembrane region" description="Helical" evidence="13">
    <location>
        <begin position="73"/>
        <end position="93"/>
    </location>
</feature>
<dbReference type="InterPro" id="IPR050222">
    <property type="entry name" value="MATE_MdtK"/>
</dbReference>
<feature type="transmembrane region" description="Helical" evidence="13">
    <location>
        <begin position="146"/>
        <end position="171"/>
    </location>
</feature>
<name>A0A6L5X6J1_9FIRM</name>
<evidence type="ECO:0000256" key="1">
    <source>
        <dbReference type="ARBA" id="ARBA00003408"/>
    </source>
</evidence>
<dbReference type="GO" id="GO:0042910">
    <property type="term" value="F:xenobiotic transmembrane transporter activity"/>
    <property type="evidence" value="ECO:0007669"/>
    <property type="project" value="InterPro"/>
</dbReference>
<feature type="transmembrane region" description="Helical" evidence="13">
    <location>
        <begin position="367"/>
        <end position="389"/>
    </location>
</feature>
<protein>
    <recommendedName>
        <fullName evidence="4">Probable multidrug resistance protein NorM</fullName>
    </recommendedName>
    <alternativeName>
        <fullName evidence="12">Multidrug-efflux transporter</fullName>
    </alternativeName>
</protein>
<evidence type="ECO:0000313" key="15">
    <source>
        <dbReference type="Proteomes" id="UP000481852"/>
    </source>
</evidence>
<accession>A0A6L5X6J1</accession>
<reference evidence="14 15" key="1">
    <citation type="submission" date="2019-08" db="EMBL/GenBank/DDBJ databases">
        <title>In-depth cultivation of the pig gut microbiome towards novel bacterial diversity and tailored functional studies.</title>
        <authorList>
            <person name="Wylensek D."/>
            <person name="Hitch T.C.A."/>
            <person name="Clavel T."/>
        </authorList>
    </citation>
    <scope>NUCLEOTIDE SEQUENCE [LARGE SCALE GENOMIC DNA]</scope>
    <source>
        <strain evidence="14 15">Oil+RF-744-WCA-WT-11</strain>
    </source>
</reference>
<proteinExistence type="inferred from homology"/>
<keyword evidence="10" id="KW-0406">Ion transport</keyword>
<dbReference type="PANTHER" id="PTHR43298">
    <property type="entry name" value="MULTIDRUG RESISTANCE PROTEIN NORM-RELATED"/>
    <property type="match status" value="1"/>
</dbReference>
<comment type="function">
    <text evidence="1">Multidrug efflux pump.</text>
</comment>
<evidence type="ECO:0000256" key="5">
    <source>
        <dbReference type="ARBA" id="ARBA00022448"/>
    </source>
</evidence>
<keyword evidence="6" id="KW-0050">Antiport</keyword>
<dbReference type="GO" id="GO:0015297">
    <property type="term" value="F:antiporter activity"/>
    <property type="evidence" value="ECO:0007669"/>
    <property type="project" value="UniProtKB-KW"/>
</dbReference>
<feature type="transmembrane region" description="Helical" evidence="13">
    <location>
        <begin position="22"/>
        <end position="43"/>
    </location>
</feature>
<feature type="transmembrane region" description="Helical" evidence="13">
    <location>
        <begin position="203"/>
        <end position="226"/>
    </location>
</feature>
<evidence type="ECO:0000256" key="11">
    <source>
        <dbReference type="ARBA" id="ARBA00023136"/>
    </source>
</evidence>
<keyword evidence="15" id="KW-1185">Reference proteome</keyword>
<dbReference type="Pfam" id="PF01554">
    <property type="entry name" value="MatE"/>
    <property type="match status" value="2"/>
</dbReference>
<keyword evidence="8 13" id="KW-0812">Transmembrane</keyword>
<dbReference type="AlphaFoldDB" id="A0A6L5X6J1"/>
<keyword evidence="9 13" id="KW-1133">Transmembrane helix</keyword>
<evidence type="ECO:0000256" key="9">
    <source>
        <dbReference type="ARBA" id="ARBA00022989"/>
    </source>
</evidence>
<evidence type="ECO:0000256" key="2">
    <source>
        <dbReference type="ARBA" id="ARBA00004651"/>
    </source>
</evidence>
<dbReference type="GO" id="GO:0006811">
    <property type="term" value="P:monoatomic ion transport"/>
    <property type="evidence" value="ECO:0007669"/>
    <property type="project" value="UniProtKB-KW"/>
</dbReference>
<dbReference type="GO" id="GO:0005886">
    <property type="term" value="C:plasma membrane"/>
    <property type="evidence" value="ECO:0007669"/>
    <property type="project" value="UniProtKB-SubCell"/>
</dbReference>
<gene>
    <name evidence="14" type="ORF">FYJ35_08560</name>
</gene>
<evidence type="ECO:0000256" key="6">
    <source>
        <dbReference type="ARBA" id="ARBA00022449"/>
    </source>
</evidence>
<feature type="transmembrane region" description="Helical" evidence="13">
    <location>
        <begin position="247"/>
        <end position="274"/>
    </location>
</feature>
<dbReference type="InterPro" id="IPR002528">
    <property type="entry name" value="MATE_fam"/>
</dbReference>
<evidence type="ECO:0000256" key="10">
    <source>
        <dbReference type="ARBA" id="ARBA00023065"/>
    </source>
</evidence>
<comment type="similarity">
    <text evidence="3">Belongs to the multi antimicrobial extrusion (MATE) (TC 2.A.66.1) family.</text>
</comment>
<evidence type="ECO:0000256" key="7">
    <source>
        <dbReference type="ARBA" id="ARBA00022475"/>
    </source>
</evidence>
<sequence length="463" mass="50732">MRGQVRRQDETQQYNGITQGVIWQQLLIFFFPLLFGTFFQMLYNTTDAVIVGRFVGTVALSAIGGAASQIVNVIVGAFLGLASGASVVIAQYFGARDDEKVSASVHTSIAMSVLFGAVFMVAGILLADPMLKGMNTPADSFADSRIYMQIYFAGMVPNLIYNMGAGILRAIGDSKRPLYYLIVSCLANIGLDLLFVAGLKMGVFGAALATILCQLLSAILVMQCLMKSRESYGVRLREIRINRRQMTRILQIGIPAMVQSLSYSITNVILQAAVNGFGTNYVAAWAACGKADQVFWMTSNSFGVAVTTFIGQNYGAGKMKRVRRCIRESLIIDTIITISLSLILWFMADILIGLFTTDRTVIGLGRMMMHFFVPCYVTFIAIEIFSDVLRGLGDSFAPMVICVSGICVLRVLWVLIATRVWPQFSTLMWSYPVSWVPTGILLVLYFCLTWGRNGKLAGAGDSL</sequence>
<keyword evidence="11 13" id="KW-0472">Membrane</keyword>
<dbReference type="EMBL" id="VULZ01000008">
    <property type="protein sequence ID" value="MSS15085.1"/>
    <property type="molecule type" value="Genomic_DNA"/>
</dbReference>
<dbReference type="InterPro" id="IPR048279">
    <property type="entry name" value="MdtK-like"/>
</dbReference>
<dbReference type="CDD" id="cd13138">
    <property type="entry name" value="MATE_yoeA_like"/>
    <property type="match status" value="1"/>
</dbReference>
<comment type="caution">
    <text evidence="14">The sequence shown here is derived from an EMBL/GenBank/DDBJ whole genome shotgun (WGS) entry which is preliminary data.</text>
</comment>
<evidence type="ECO:0000256" key="12">
    <source>
        <dbReference type="ARBA" id="ARBA00031636"/>
    </source>
</evidence>
<feature type="transmembrane region" description="Helical" evidence="13">
    <location>
        <begin position="294"/>
        <end position="310"/>
    </location>
</feature>
<dbReference type="NCBIfam" id="TIGR00797">
    <property type="entry name" value="matE"/>
    <property type="match status" value="1"/>
</dbReference>
<keyword evidence="5" id="KW-0813">Transport</keyword>
<dbReference type="PANTHER" id="PTHR43298:SF2">
    <property type="entry name" value="FMN_FAD EXPORTER YEEO-RELATED"/>
    <property type="match status" value="1"/>
</dbReference>
<organism evidence="14 15">
    <name type="scientific">Porcincola intestinalis</name>
    <dbReference type="NCBI Taxonomy" id="2606632"/>
    <lineage>
        <taxon>Bacteria</taxon>
        <taxon>Bacillati</taxon>
        <taxon>Bacillota</taxon>
        <taxon>Clostridia</taxon>
        <taxon>Lachnospirales</taxon>
        <taxon>Lachnospiraceae</taxon>
        <taxon>Porcincola</taxon>
    </lineage>
</organism>
<feature type="transmembrane region" description="Helical" evidence="13">
    <location>
        <begin position="330"/>
        <end position="355"/>
    </location>
</feature>
<dbReference type="RefSeq" id="WP_154525570.1">
    <property type="nucleotide sequence ID" value="NZ_VULZ01000008.1"/>
</dbReference>
<comment type="subcellular location">
    <subcellularLocation>
        <location evidence="2">Cell membrane</location>
        <topology evidence="2">Multi-pass membrane protein</topology>
    </subcellularLocation>
</comment>
<evidence type="ECO:0000256" key="3">
    <source>
        <dbReference type="ARBA" id="ARBA00010199"/>
    </source>
</evidence>
<evidence type="ECO:0000256" key="4">
    <source>
        <dbReference type="ARBA" id="ARBA00020268"/>
    </source>
</evidence>
<evidence type="ECO:0000313" key="14">
    <source>
        <dbReference type="EMBL" id="MSS15085.1"/>
    </source>
</evidence>
<feature type="transmembrane region" description="Helical" evidence="13">
    <location>
        <begin position="396"/>
        <end position="416"/>
    </location>
</feature>
<evidence type="ECO:0000256" key="13">
    <source>
        <dbReference type="SAM" id="Phobius"/>
    </source>
</evidence>